<evidence type="ECO:0000256" key="9">
    <source>
        <dbReference type="ARBA" id="ARBA00030264"/>
    </source>
</evidence>
<comment type="function">
    <text evidence="8">IGPS catalyzes the conversion of PRFAR and glutamine to IGP, AICAR and glutamate. The HisF subunit catalyzes the cyclization activity that produces IGP and AICAR from PRFAR using the ammonia provided by the HisH subunit.</text>
</comment>
<accession>D1B9F8</accession>
<evidence type="ECO:0000256" key="10">
    <source>
        <dbReference type="ARBA" id="ARBA00047838"/>
    </source>
</evidence>
<evidence type="ECO:0000256" key="2">
    <source>
        <dbReference type="ARBA" id="ARBA00009667"/>
    </source>
</evidence>
<sequence>MMPKRIIPQFLLKGSRLVKGTSFRDHVDVGDPVSQAMIQDAQGAEEIVLVDVDATREGRLVDTSLISRMVERCRLPIAVGGGVGNVDDASRLFVAGADKVIVNTAAVLNPSMIRPLAERFGAQSVVVSLDLKRNSKRGWVPVVRSGEEEVDLDFVYLLEALEANGAGEFIVTSVDREGTLSGFDLDMLKVVREVVKVPLIASGGAGNYLHLVELFLSIDLEGVGIGKMLALRDYDVVRIKAFLKGRGIPVREA</sequence>
<dbReference type="EMBL" id="CP001818">
    <property type="protein sequence ID" value="ACZ18911.1"/>
    <property type="molecule type" value="Genomic_DNA"/>
</dbReference>
<evidence type="ECO:0000313" key="12">
    <source>
        <dbReference type="EMBL" id="ACZ18911.1"/>
    </source>
</evidence>
<evidence type="ECO:0000256" key="4">
    <source>
        <dbReference type="ARBA" id="ARBA00012809"/>
    </source>
</evidence>
<dbReference type="UniPathway" id="UPA00031">
    <property type="reaction ID" value="UER00010"/>
</dbReference>
<evidence type="ECO:0000256" key="8">
    <source>
        <dbReference type="ARBA" id="ARBA00025475"/>
    </source>
</evidence>
<dbReference type="SUPFAM" id="SSF51366">
    <property type="entry name" value="Ribulose-phoshate binding barrel"/>
    <property type="match status" value="1"/>
</dbReference>
<dbReference type="STRING" id="525903.Taci_0675"/>
<evidence type="ECO:0000256" key="3">
    <source>
        <dbReference type="ARBA" id="ARBA00011152"/>
    </source>
</evidence>
<dbReference type="RefSeq" id="WP_012869427.1">
    <property type="nucleotide sequence ID" value="NC_013522.1"/>
</dbReference>
<proteinExistence type="inferred from homology"/>
<evidence type="ECO:0000256" key="5">
    <source>
        <dbReference type="ARBA" id="ARBA00022605"/>
    </source>
</evidence>
<dbReference type="EC" id="4.3.2.10" evidence="4"/>
<evidence type="ECO:0000313" key="13">
    <source>
        <dbReference type="Proteomes" id="UP000002030"/>
    </source>
</evidence>
<evidence type="ECO:0000256" key="7">
    <source>
        <dbReference type="ARBA" id="ARBA00023239"/>
    </source>
</evidence>
<comment type="catalytic activity">
    <reaction evidence="10">
        <text>5-[(5-phospho-1-deoxy-D-ribulos-1-ylimino)methylamino]-1-(5-phospho-beta-D-ribosyl)imidazole-4-carboxamide + L-glutamine = D-erythro-1-(imidazol-4-yl)glycerol 3-phosphate + 5-amino-1-(5-phospho-beta-D-ribosyl)imidazole-4-carboxamide + L-glutamate + H(+)</text>
        <dbReference type="Rhea" id="RHEA:24793"/>
        <dbReference type="ChEBI" id="CHEBI:15378"/>
        <dbReference type="ChEBI" id="CHEBI:29985"/>
        <dbReference type="ChEBI" id="CHEBI:58278"/>
        <dbReference type="ChEBI" id="CHEBI:58359"/>
        <dbReference type="ChEBI" id="CHEBI:58475"/>
        <dbReference type="ChEBI" id="CHEBI:58525"/>
        <dbReference type="EC" id="4.3.2.10"/>
    </reaction>
</comment>
<keyword evidence="7" id="KW-0456">Lyase</keyword>
<dbReference type="Pfam" id="PF00977">
    <property type="entry name" value="His_biosynth"/>
    <property type="match status" value="1"/>
</dbReference>
<dbReference type="InterPro" id="IPR004651">
    <property type="entry name" value="HisF"/>
</dbReference>
<dbReference type="GO" id="GO:0000105">
    <property type="term" value="P:L-histidine biosynthetic process"/>
    <property type="evidence" value="ECO:0007669"/>
    <property type="project" value="UniProtKB-UniPathway"/>
</dbReference>
<dbReference type="AlphaFoldDB" id="D1B9F8"/>
<dbReference type="CDD" id="cd04731">
    <property type="entry name" value="HisF"/>
    <property type="match status" value="1"/>
</dbReference>
<organism evidence="12 13">
    <name type="scientific">Thermanaerovibrio acidaminovorans (strain ATCC 49978 / DSM 6589 / Su883)</name>
    <name type="common">Selenomonas acidaminovorans</name>
    <dbReference type="NCBI Taxonomy" id="525903"/>
    <lineage>
        <taxon>Bacteria</taxon>
        <taxon>Thermotogati</taxon>
        <taxon>Synergistota</taxon>
        <taxon>Synergistia</taxon>
        <taxon>Synergistales</taxon>
        <taxon>Synergistaceae</taxon>
        <taxon>Thermanaerovibrio</taxon>
    </lineage>
</organism>
<evidence type="ECO:0000256" key="1">
    <source>
        <dbReference type="ARBA" id="ARBA00005091"/>
    </source>
</evidence>
<comment type="similarity">
    <text evidence="2 11">Belongs to the HisA/HisF family.</text>
</comment>
<dbReference type="InterPro" id="IPR050064">
    <property type="entry name" value="IGPS_HisA/HisF"/>
</dbReference>
<evidence type="ECO:0000256" key="11">
    <source>
        <dbReference type="RuleBase" id="RU003657"/>
    </source>
</evidence>
<gene>
    <name evidence="12" type="ordered locus">Taci_0675</name>
</gene>
<dbReference type="Proteomes" id="UP000002030">
    <property type="component" value="Chromosome"/>
</dbReference>
<dbReference type="PANTHER" id="PTHR21235:SF2">
    <property type="entry name" value="IMIDAZOLE GLYCEROL PHOSPHATE SYNTHASE HISHF"/>
    <property type="match status" value="1"/>
</dbReference>
<dbReference type="InterPro" id="IPR006062">
    <property type="entry name" value="His_biosynth"/>
</dbReference>
<dbReference type="KEGG" id="tai:Taci_0675"/>
<dbReference type="eggNOG" id="COG0107">
    <property type="taxonomic scope" value="Bacteria"/>
</dbReference>
<reference evidence="12 13" key="1">
    <citation type="journal article" date="2009" name="Stand. Genomic Sci.">
        <title>Complete genome sequence of Thermanaerovibrio acidaminovorans type strain (Su883).</title>
        <authorList>
            <person name="Chovatia M."/>
            <person name="Sikorski J."/>
            <person name="Schroder M."/>
            <person name="Lapidus A."/>
            <person name="Nolan M."/>
            <person name="Tice H."/>
            <person name="Glavina Del Rio T."/>
            <person name="Copeland A."/>
            <person name="Cheng J.F."/>
            <person name="Lucas S."/>
            <person name="Chen F."/>
            <person name="Bruce D."/>
            <person name="Goodwin L."/>
            <person name="Pitluck S."/>
            <person name="Ivanova N."/>
            <person name="Mavromatis K."/>
            <person name="Ovchinnikova G."/>
            <person name="Pati A."/>
            <person name="Chen A."/>
            <person name="Palaniappan K."/>
            <person name="Land M."/>
            <person name="Hauser L."/>
            <person name="Chang Y.J."/>
            <person name="Jeffries C.D."/>
            <person name="Chain P."/>
            <person name="Saunders E."/>
            <person name="Detter J.C."/>
            <person name="Brettin T."/>
            <person name="Rohde M."/>
            <person name="Goker M."/>
            <person name="Spring S."/>
            <person name="Bristow J."/>
            <person name="Markowitz V."/>
            <person name="Hugenholtz P."/>
            <person name="Kyrpides N.C."/>
            <person name="Klenk H.P."/>
            <person name="Eisen J.A."/>
        </authorList>
    </citation>
    <scope>NUCLEOTIDE SEQUENCE [LARGE SCALE GENOMIC DNA]</scope>
    <source>
        <strain evidence="13">ATCC 49978 / DSM 6589 / Su883</strain>
    </source>
</reference>
<dbReference type="GO" id="GO:0000107">
    <property type="term" value="F:imidazoleglycerol-phosphate synthase activity"/>
    <property type="evidence" value="ECO:0007669"/>
    <property type="project" value="InterPro"/>
</dbReference>
<dbReference type="PANTHER" id="PTHR21235">
    <property type="entry name" value="IMIDAZOLE GLYCEROL PHOSPHATE SYNTHASE SUBUNIT HISF/H IGP SYNTHASE SUBUNIT HISF/H"/>
    <property type="match status" value="1"/>
</dbReference>
<dbReference type="InterPro" id="IPR011060">
    <property type="entry name" value="RibuloseP-bd_barrel"/>
</dbReference>
<dbReference type="OrthoDB" id="9781903at2"/>
<keyword evidence="13" id="KW-1185">Reference proteome</keyword>
<protein>
    <recommendedName>
        <fullName evidence="4">imidazole glycerol-phosphate synthase</fullName>
        <ecNumber evidence="4">4.3.2.10</ecNumber>
    </recommendedName>
    <alternativeName>
        <fullName evidence="9">IGP synthase cyclase subunit</fullName>
    </alternativeName>
</protein>
<dbReference type="InterPro" id="IPR013785">
    <property type="entry name" value="Aldolase_TIM"/>
</dbReference>
<name>D1B9F8_THEAS</name>
<dbReference type="EnsemblBacteria" id="ACZ18911">
    <property type="protein sequence ID" value="ACZ18911"/>
    <property type="gene ID" value="Taci_0675"/>
</dbReference>
<comment type="pathway">
    <text evidence="1">Amino-acid biosynthesis; L-histidine biosynthesis; L-histidine from 5-phospho-alpha-D-ribose 1-diphosphate: step 5/9.</text>
</comment>
<evidence type="ECO:0000256" key="6">
    <source>
        <dbReference type="ARBA" id="ARBA00023102"/>
    </source>
</evidence>
<dbReference type="HOGENOM" id="CLU_048577_4_0_0"/>
<dbReference type="Gene3D" id="3.20.20.70">
    <property type="entry name" value="Aldolase class I"/>
    <property type="match status" value="1"/>
</dbReference>
<keyword evidence="6 11" id="KW-0368">Histidine biosynthesis</keyword>
<dbReference type="GO" id="GO:0016829">
    <property type="term" value="F:lyase activity"/>
    <property type="evidence" value="ECO:0007669"/>
    <property type="project" value="UniProtKB-KW"/>
</dbReference>
<keyword evidence="5 11" id="KW-0028">Amino-acid biosynthesis</keyword>
<comment type="subunit">
    <text evidence="3">Heterodimer of HisH and HisF.</text>
</comment>